<keyword evidence="10" id="KW-0479">Metal-binding</keyword>
<keyword evidence="6 10" id="KW-0407">Ion channel</keyword>
<evidence type="ECO:0000256" key="6">
    <source>
        <dbReference type="ARBA" id="ARBA00023303"/>
    </source>
</evidence>
<keyword evidence="2 10" id="KW-1003">Cell membrane</keyword>
<evidence type="ECO:0000256" key="10">
    <source>
        <dbReference type="HAMAP-Rule" id="MF_00454"/>
    </source>
</evidence>
<proteinExistence type="inferred from homology"/>
<feature type="transmembrane region" description="Helical" evidence="10">
    <location>
        <begin position="94"/>
        <end position="114"/>
    </location>
</feature>
<keyword evidence="10" id="KW-0813">Transport</keyword>
<dbReference type="PANTHER" id="PTHR28259:SF1">
    <property type="entry name" value="FLUORIDE EXPORT PROTEIN 1-RELATED"/>
    <property type="match status" value="1"/>
</dbReference>
<dbReference type="Proteomes" id="UP000327143">
    <property type="component" value="Chromosome"/>
</dbReference>
<reference evidence="11 12" key="1">
    <citation type="submission" date="2017-09" db="EMBL/GenBank/DDBJ databases">
        <authorList>
            <person name="Lee N."/>
            <person name="Cho B.-K."/>
        </authorList>
    </citation>
    <scope>NUCLEOTIDE SEQUENCE [LARGE SCALE GENOMIC DNA]</scope>
    <source>
        <strain evidence="11 12">ATCC 39115</strain>
    </source>
</reference>
<evidence type="ECO:0000256" key="4">
    <source>
        <dbReference type="ARBA" id="ARBA00022989"/>
    </source>
</evidence>
<gene>
    <name evidence="10" type="primary">fluC</name>
    <name evidence="10" type="synonym">crcB</name>
    <name evidence="11" type="ORF">CP969_28115</name>
</gene>
<dbReference type="HAMAP" id="MF_00454">
    <property type="entry name" value="FluC"/>
    <property type="match status" value="1"/>
</dbReference>
<keyword evidence="10" id="KW-0915">Sodium</keyword>
<comment type="similarity">
    <text evidence="7 10">Belongs to the fluoride channel Fluc/FEX (TC 1.A.43) family.</text>
</comment>
<comment type="catalytic activity">
    <reaction evidence="8">
        <text>fluoride(in) = fluoride(out)</text>
        <dbReference type="Rhea" id="RHEA:76159"/>
        <dbReference type="ChEBI" id="CHEBI:17051"/>
    </reaction>
    <physiologicalReaction direction="left-to-right" evidence="8">
        <dbReference type="Rhea" id="RHEA:76160"/>
    </physiologicalReaction>
</comment>
<evidence type="ECO:0000313" key="12">
    <source>
        <dbReference type="Proteomes" id="UP000327143"/>
    </source>
</evidence>
<evidence type="ECO:0000256" key="5">
    <source>
        <dbReference type="ARBA" id="ARBA00023136"/>
    </source>
</evidence>
<feature type="transmembrane region" description="Helical" evidence="10">
    <location>
        <begin position="126"/>
        <end position="151"/>
    </location>
</feature>
<comment type="function">
    <text evidence="9 10">Fluoride-specific ion channel. Important for reducing fluoride concentration in the cell, thus reducing its toxicity.</text>
</comment>
<dbReference type="EMBL" id="CP023700">
    <property type="protein sequence ID" value="QEU88124.1"/>
    <property type="molecule type" value="Genomic_DNA"/>
</dbReference>
<dbReference type="InterPro" id="IPR003691">
    <property type="entry name" value="FluC"/>
</dbReference>
<evidence type="ECO:0000256" key="8">
    <source>
        <dbReference type="ARBA" id="ARBA00035585"/>
    </source>
</evidence>
<evidence type="ECO:0000256" key="7">
    <source>
        <dbReference type="ARBA" id="ARBA00035120"/>
    </source>
</evidence>
<keyword evidence="4 10" id="KW-1133">Transmembrane helix</keyword>
<keyword evidence="3 10" id="KW-0812">Transmembrane</keyword>
<dbReference type="PANTHER" id="PTHR28259">
    <property type="entry name" value="FLUORIDE EXPORT PROTEIN 1-RELATED"/>
    <property type="match status" value="1"/>
</dbReference>
<dbReference type="Pfam" id="PF02537">
    <property type="entry name" value="CRCB"/>
    <property type="match status" value="1"/>
</dbReference>
<feature type="transmembrane region" description="Helical" evidence="10">
    <location>
        <begin position="61"/>
        <end position="82"/>
    </location>
</feature>
<sequence length="169" mass="17825">MHLMGGTHLHPHPDHTPGTRWPVVAVVAAGGAVGALLRYGVSRLWRNGSDAHAVWRTGEAAFPWTTLVINVVGCFLMGVLTVALKERFTRSPRLLNPFLGTGVLGGFTTFSSYTDDARRLFENDQAAAAIGYLVLTAAGALAGVALGVALARIVLTRPRRTATAPGRAA</sequence>
<evidence type="ECO:0000256" key="3">
    <source>
        <dbReference type="ARBA" id="ARBA00022692"/>
    </source>
</evidence>
<keyword evidence="10" id="KW-0406">Ion transport</keyword>
<evidence type="ECO:0000256" key="1">
    <source>
        <dbReference type="ARBA" id="ARBA00004651"/>
    </source>
</evidence>
<comment type="subcellular location">
    <subcellularLocation>
        <location evidence="1 10">Cell membrane</location>
        <topology evidence="1 10">Multi-pass membrane protein</topology>
    </subcellularLocation>
</comment>
<evidence type="ECO:0000313" key="11">
    <source>
        <dbReference type="EMBL" id="QEU88124.1"/>
    </source>
</evidence>
<organism evidence="11 12">
    <name type="scientific">Streptomyces viridosporus T7A</name>
    <dbReference type="NCBI Taxonomy" id="665577"/>
    <lineage>
        <taxon>Bacteria</taxon>
        <taxon>Bacillati</taxon>
        <taxon>Actinomycetota</taxon>
        <taxon>Actinomycetes</taxon>
        <taxon>Kitasatosporales</taxon>
        <taxon>Streptomycetaceae</taxon>
        <taxon>Streptomyces</taxon>
    </lineage>
</organism>
<comment type="activity regulation">
    <text evidence="10">Na(+) is not transported, but it plays an essential structural role and its presence is essential for fluoride channel function.</text>
</comment>
<keyword evidence="5 10" id="KW-0472">Membrane</keyword>
<feature type="binding site" evidence="10">
    <location>
        <position position="108"/>
    </location>
    <ligand>
        <name>Na(+)</name>
        <dbReference type="ChEBI" id="CHEBI:29101"/>
        <note>structural</note>
    </ligand>
</feature>
<keyword evidence="12" id="KW-1185">Reference proteome</keyword>
<protein>
    <recommendedName>
        <fullName evidence="10">Fluoride-specific ion channel FluC</fullName>
    </recommendedName>
</protein>
<feature type="binding site" evidence="10">
    <location>
        <position position="105"/>
    </location>
    <ligand>
        <name>Na(+)</name>
        <dbReference type="ChEBI" id="CHEBI:29101"/>
        <note>structural</note>
    </ligand>
</feature>
<dbReference type="RefSeq" id="WP_004982487.1">
    <property type="nucleotide sequence ID" value="NZ_CP023700.1"/>
</dbReference>
<accession>A0ABX6AJU6</accession>
<evidence type="ECO:0000256" key="2">
    <source>
        <dbReference type="ARBA" id="ARBA00022475"/>
    </source>
</evidence>
<name>A0ABX6AJU6_STRVD</name>
<feature type="transmembrane region" description="Helical" evidence="10">
    <location>
        <begin position="21"/>
        <end position="41"/>
    </location>
</feature>
<evidence type="ECO:0000256" key="9">
    <source>
        <dbReference type="ARBA" id="ARBA00049940"/>
    </source>
</evidence>